<evidence type="ECO:0000256" key="5">
    <source>
        <dbReference type="ARBA" id="ARBA00033748"/>
    </source>
</evidence>
<dbReference type="NCBIfam" id="TIGR03860">
    <property type="entry name" value="FMN_nitrolo"/>
    <property type="match status" value="1"/>
</dbReference>
<keyword evidence="1 6" id="KW-0285">Flavoprotein</keyword>
<dbReference type="AlphaFoldDB" id="A0A090DSK3"/>
<dbReference type="EMBL" id="CCMZ01000024">
    <property type="protein sequence ID" value="CDX19723.1"/>
    <property type="molecule type" value="Genomic_DNA"/>
</dbReference>
<evidence type="ECO:0000256" key="3">
    <source>
        <dbReference type="ARBA" id="ARBA00023002"/>
    </source>
</evidence>
<keyword evidence="4" id="KW-0503">Monooxygenase</keyword>
<reference evidence="9" key="1">
    <citation type="submission" date="2014-08" db="EMBL/GenBank/DDBJ databases">
        <authorList>
            <person name="Moulin L."/>
        </authorList>
    </citation>
    <scope>NUCLEOTIDE SEQUENCE [LARGE SCALE GENOMIC DNA]</scope>
</reference>
<evidence type="ECO:0000256" key="4">
    <source>
        <dbReference type="ARBA" id="ARBA00023033"/>
    </source>
</evidence>
<feature type="domain" description="Luciferase-like" evidence="7">
    <location>
        <begin position="29"/>
        <end position="386"/>
    </location>
</feature>
<dbReference type="Proteomes" id="UP000045285">
    <property type="component" value="Unassembled WGS sequence"/>
</dbReference>
<comment type="similarity">
    <text evidence="5">Belongs to the NtaA/SnaA/DszA monooxygenase family.</text>
</comment>
<keyword evidence="9" id="KW-1185">Reference proteome</keyword>
<feature type="binding site" evidence="6">
    <location>
        <position position="230"/>
    </location>
    <ligand>
        <name>FMN</name>
        <dbReference type="ChEBI" id="CHEBI:58210"/>
    </ligand>
</feature>
<keyword evidence="3" id="KW-0560">Oxidoreductase</keyword>
<feature type="binding site" evidence="6">
    <location>
        <position position="229"/>
    </location>
    <ligand>
        <name>FMN</name>
        <dbReference type="ChEBI" id="CHEBI:58210"/>
    </ligand>
</feature>
<feature type="binding site" evidence="6">
    <location>
        <position position="105"/>
    </location>
    <ligand>
        <name>FMN</name>
        <dbReference type="ChEBI" id="CHEBI:58210"/>
    </ligand>
</feature>
<dbReference type="Pfam" id="PF00296">
    <property type="entry name" value="Bac_luciferase"/>
    <property type="match status" value="1"/>
</dbReference>
<name>A0A090DSK3_MESPL</name>
<dbReference type="CDD" id="cd01095">
    <property type="entry name" value="Nitrilotriacetate_monoxgenase"/>
    <property type="match status" value="1"/>
</dbReference>
<gene>
    <name evidence="8" type="primary">soxA</name>
    <name evidence="8" type="ORF">MPL3356_300092</name>
</gene>
<dbReference type="InterPro" id="IPR016215">
    <property type="entry name" value="NTA_MOA"/>
</dbReference>
<protein>
    <submittedName>
        <fullName evidence="8">Dibenzothiophene desulfurization enzyme A</fullName>
    </submittedName>
</protein>
<dbReference type="PANTHER" id="PTHR30011:SF16">
    <property type="entry name" value="C2H2 FINGER DOMAIN TRANSCRIPTION FACTOR (EUROFUNG)-RELATED"/>
    <property type="match status" value="1"/>
</dbReference>
<evidence type="ECO:0000259" key="7">
    <source>
        <dbReference type="Pfam" id="PF00296"/>
    </source>
</evidence>
<accession>A0A090DSK3</accession>
<dbReference type="SUPFAM" id="SSF51679">
    <property type="entry name" value="Bacterial luciferase-like"/>
    <property type="match status" value="1"/>
</dbReference>
<dbReference type="InterPro" id="IPR051260">
    <property type="entry name" value="Diverse_substr_monoxygenases"/>
</dbReference>
<dbReference type="InterPro" id="IPR036661">
    <property type="entry name" value="Luciferase-like_sf"/>
</dbReference>
<dbReference type="GO" id="GO:0004497">
    <property type="term" value="F:monooxygenase activity"/>
    <property type="evidence" value="ECO:0007669"/>
    <property type="project" value="UniProtKB-KW"/>
</dbReference>
<dbReference type="Gene3D" id="3.20.20.30">
    <property type="entry name" value="Luciferase-like domain"/>
    <property type="match status" value="1"/>
</dbReference>
<sequence length="438" mass="49109">MSKRQMHLIGYVLAGPTWHHYGAWRHPESDGLDMLDPARYEEIARTLERGKFDGLFFVDFLMLFDSYAGGYRTNLKEGGQQCMMDPMQLLAAMARVTSHLGLASTMSTTFYHPFHIARAFASLDHISKGRAGWNVVTSAMEREAKNFGMDALMDKNKRYDMADEVLEACDKLWRSWEPGALVGDRQNNVFADADKVHYVNYEGNYVRTSGPLTVPSSPQVRPVIMQAGSSPRGREFAGRWAEVIFTLQNSKEHMQAFYRDIKDRVVASGRKPNECAIVPAVDIVLGDTESIARERAEAINEYASPTLGVAEISNALGVDMSKEPLDKPLEDLELTQGCRGILDVMLQGTKKDGLTLGQAGKAWATSQMTPQLIGTPKMIADHLQDFFEAECCDGFMICPSISPGTYVQFVKTVVPELQRRGIFRKQYQYSTFRENLQN</sequence>
<evidence type="ECO:0000313" key="9">
    <source>
        <dbReference type="Proteomes" id="UP000045285"/>
    </source>
</evidence>
<feature type="binding site" evidence="6">
    <location>
        <position position="159"/>
    </location>
    <ligand>
        <name>FMN</name>
        <dbReference type="ChEBI" id="CHEBI:58210"/>
    </ligand>
</feature>
<proteinExistence type="inferred from homology"/>
<feature type="binding site" evidence="6">
    <location>
        <position position="59"/>
    </location>
    <ligand>
        <name>FMN</name>
        <dbReference type="ChEBI" id="CHEBI:58210"/>
    </ligand>
</feature>
<organism evidence="8 9">
    <name type="scientific">Mesorhizobium plurifarium</name>
    <dbReference type="NCBI Taxonomy" id="69974"/>
    <lineage>
        <taxon>Bacteria</taxon>
        <taxon>Pseudomonadati</taxon>
        <taxon>Pseudomonadota</taxon>
        <taxon>Alphaproteobacteria</taxon>
        <taxon>Hyphomicrobiales</taxon>
        <taxon>Phyllobacteriaceae</taxon>
        <taxon>Mesorhizobium</taxon>
    </lineage>
</organism>
<dbReference type="STRING" id="69974.MPLDJ20_70158"/>
<dbReference type="InterPro" id="IPR011251">
    <property type="entry name" value="Luciferase-like_dom"/>
</dbReference>
<evidence type="ECO:0000256" key="1">
    <source>
        <dbReference type="ARBA" id="ARBA00022630"/>
    </source>
</evidence>
<dbReference type="GO" id="GO:0016705">
    <property type="term" value="F:oxidoreductase activity, acting on paired donors, with incorporation or reduction of molecular oxygen"/>
    <property type="evidence" value="ECO:0007669"/>
    <property type="project" value="InterPro"/>
</dbReference>
<evidence type="ECO:0000256" key="6">
    <source>
        <dbReference type="PIRSR" id="PIRSR000337-1"/>
    </source>
</evidence>
<evidence type="ECO:0000256" key="2">
    <source>
        <dbReference type="ARBA" id="ARBA00022643"/>
    </source>
</evidence>
<dbReference type="PANTHER" id="PTHR30011">
    <property type="entry name" value="ALKANESULFONATE MONOOXYGENASE-RELATED"/>
    <property type="match status" value="1"/>
</dbReference>
<keyword evidence="2 6" id="KW-0288">FMN</keyword>
<evidence type="ECO:0000313" key="8">
    <source>
        <dbReference type="EMBL" id="CDX19723.1"/>
    </source>
</evidence>
<dbReference type="PIRSF" id="PIRSF000337">
    <property type="entry name" value="NTA_MOA"/>
    <property type="match status" value="1"/>
</dbReference>